<feature type="compositionally biased region" description="Basic and acidic residues" evidence="1">
    <location>
        <begin position="877"/>
        <end position="886"/>
    </location>
</feature>
<evidence type="ECO:0000313" key="3">
    <source>
        <dbReference type="EMBL" id="GHC38361.1"/>
    </source>
</evidence>
<evidence type="ECO:0000313" key="4">
    <source>
        <dbReference type="Proteomes" id="UP000646244"/>
    </source>
</evidence>
<dbReference type="GO" id="GO:0004674">
    <property type="term" value="F:protein serine/threonine kinase activity"/>
    <property type="evidence" value="ECO:0007669"/>
    <property type="project" value="UniProtKB-KW"/>
</dbReference>
<organism evidence="3 4">
    <name type="scientific">Streptomyces cinnamoneus</name>
    <name type="common">Streptoverticillium cinnamoneum</name>
    <dbReference type="NCBI Taxonomy" id="53446"/>
    <lineage>
        <taxon>Bacteria</taxon>
        <taxon>Bacillati</taxon>
        <taxon>Actinomycetota</taxon>
        <taxon>Actinomycetes</taxon>
        <taxon>Kitasatosporales</taxon>
        <taxon>Streptomycetaceae</taxon>
        <taxon>Streptomyces</taxon>
        <taxon>Streptomyces cinnamoneus group</taxon>
    </lineage>
</organism>
<dbReference type="PROSITE" id="PS50011">
    <property type="entry name" value="PROTEIN_KINASE_DOM"/>
    <property type="match status" value="1"/>
</dbReference>
<dbReference type="NCBIfam" id="NF038151">
    <property type="entry name" value="lanthi_synth_III"/>
    <property type="match status" value="1"/>
</dbReference>
<dbReference type="InterPro" id="IPR007822">
    <property type="entry name" value="LANC-like"/>
</dbReference>
<dbReference type="InterPro" id="IPR011009">
    <property type="entry name" value="Kinase-like_dom_sf"/>
</dbReference>
<comment type="caution">
    <text evidence="3">The sequence shown here is derived from an EMBL/GenBank/DDBJ whole genome shotgun (WGS) entry which is preliminary data.</text>
</comment>
<feature type="domain" description="Protein kinase" evidence="2">
    <location>
        <begin position="225"/>
        <end position="512"/>
    </location>
</feature>
<dbReference type="InterPro" id="IPR000719">
    <property type="entry name" value="Prot_kinase_dom"/>
</dbReference>
<dbReference type="SUPFAM" id="SSF56112">
    <property type="entry name" value="Protein kinase-like (PK-like)"/>
    <property type="match status" value="1"/>
</dbReference>
<dbReference type="Pfam" id="PF25816">
    <property type="entry name" value="RamC_N"/>
    <property type="match status" value="1"/>
</dbReference>
<name>A0A918TA83_STRCJ</name>
<keyword evidence="3" id="KW-0723">Serine/threonine-protein kinase</keyword>
<accession>A0A918TA83</accession>
<dbReference type="InterPro" id="IPR058053">
    <property type="entry name" value="RamC_C"/>
</dbReference>
<dbReference type="GO" id="GO:0005524">
    <property type="term" value="F:ATP binding"/>
    <property type="evidence" value="ECO:0007669"/>
    <property type="project" value="InterPro"/>
</dbReference>
<dbReference type="Gene3D" id="1.50.10.20">
    <property type="match status" value="1"/>
</dbReference>
<dbReference type="Pfam" id="PF00069">
    <property type="entry name" value="Pkinase"/>
    <property type="match status" value="1"/>
</dbReference>
<dbReference type="Gene3D" id="1.10.510.10">
    <property type="entry name" value="Transferase(Phosphotransferase) domain 1"/>
    <property type="match status" value="1"/>
</dbReference>
<keyword evidence="3" id="KW-0808">Transferase</keyword>
<feature type="region of interest" description="Disordered" evidence="1">
    <location>
        <begin position="471"/>
        <end position="495"/>
    </location>
</feature>
<evidence type="ECO:0000259" key="2">
    <source>
        <dbReference type="PROSITE" id="PS50011"/>
    </source>
</evidence>
<sequence>MPLDLRYVEFCVPGKDFYDAPDESGQPGFPLLNALPPAAWEQQASKPWVYLRPKGSTLPQQGWKVHVSAHPGNAEKILDLVWEYCRAHELSFKFLRSMESLRKANAKYADRGSSGKFITIYPRDTGQLHRTLLELDQLLSGQGGPHILSDLRWRSGPLYVRYGAFTPRFCRDEKGEKVPALENERGQLVPDVRRPVFQLPPWVQVPHFLQEQVESNRASDISFPYRPSHALHFSNGGGVYAAEALDSGTAVVLKEARPFAGLDSADQDAVTRLRHEAKVLTRLAGIPGVPESYGYFSAWDHHFLAMEKIDGLDLKRAAMQRTPLLRPEGAGYDVTAEYVSWARGVAERLERTLKRIHERGVVVGDLHPKNIVMRGDEPVFVDFEFSGLDDPDHVALHGSPGFRAPAGVTGRDADAWALAAVKLDLFLPHTMLLEYEPGKAVQLAEYAARRYGLDDDFLLSILAGMGWASRTSPTDHASAAPRALSGAGPERALRRPKATLTRVATETTRQFLGGGASPAWDDVIHSMSQAVLASATPERPDRLFPGDIEQFLSGDGLCMAYGAAGVLHVLAATGRERQPRHEQWLLSRVEGARTRPGFYNGFHGIAYALRTLGYDDHATTVLRRASRCDVASQGFDLFEGIAGAGLTLLDAACEEQDAELWDSALAMESLLYDRLGDASAPDAPRGRPGLMHGWSGPALFWIRLHEVSGRTEFLERAAAALRRDLRDCTLTRHGALEADEGWRTLPYLHIGGVGVGIVLTEYLRHAQAPDLLEADRAIERAACYEHYGMPTVSFGSTGILLYLCNRRAAQPSQRIQDRIDHILSTLRLHALPYLGHIAFRGNQSLRLSMDLATGTAGVLLAVHTALRGEPGLPFLPPERRGDKDLATPHLRNGHGQEPGGNRLVDNPMEKSGK</sequence>
<feature type="region of interest" description="Disordered" evidence="1">
    <location>
        <begin position="871"/>
        <end position="913"/>
    </location>
</feature>
<keyword evidence="3" id="KW-0418">Kinase</keyword>
<reference evidence="3" key="2">
    <citation type="submission" date="2020-09" db="EMBL/GenBank/DDBJ databases">
        <authorList>
            <person name="Sun Q."/>
            <person name="Ohkuma M."/>
        </authorList>
    </citation>
    <scope>NUCLEOTIDE SEQUENCE</scope>
    <source>
        <strain evidence="3">JCM 4633</strain>
    </source>
</reference>
<dbReference type="InterPro" id="IPR053524">
    <property type="entry name" value="Aerial_hyphae_peptide-synth"/>
</dbReference>
<dbReference type="Proteomes" id="UP000646244">
    <property type="component" value="Unassembled WGS sequence"/>
</dbReference>
<dbReference type="SUPFAM" id="SSF158745">
    <property type="entry name" value="LanC-like"/>
    <property type="match status" value="1"/>
</dbReference>
<dbReference type="AlphaFoldDB" id="A0A918TA83"/>
<evidence type="ECO:0000256" key="1">
    <source>
        <dbReference type="SAM" id="MobiDB-lite"/>
    </source>
</evidence>
<dbReference type="EMBL" id="BMVB01000003">
    <property type="protein sequence ID" value="GHC38361.1"/>
    <property type="molecule type" value="Genomic_DNA"/>
</dbReference>
<dbReference type="RefSeq" id="WP_190108400.1">
    <property type="nucleotide sequence ID" value="NZ_BMVB01000003.1"/>
</dbReference>
<dbReference type="InterPro" id="IPR057929">
    <property type="entry name" value="RamC_N"/>
</dbReference>
<dbReference type="CDD" id="cd04791">
    <property type="entry name" value="LanC_SerThrkinase"/>
    <property type="match status" value="1"/>
</dbReference>
<dbReference type="SMART" id="SM01260">
    <property type="entry name" value="LANC_like"/>
    <property type="match status" value="1"/>
</dbReference>
<reference evidence="3" key="1">
    <citation type="journal article" date="2014" name="Int. J. Syst. Evol. Microbiol.">
        <title>Complete genome sequence of Corynebacterium casei LMG S-19264T (=DSM 44701T), isolated from a smear-ripened cheese.</title>
        <authorList>
            <consortium name="US DOE Joint Genome Institute (JGI-PGF)"/>
            <person name="Walter F."/>
            <person name="Albersmeier A."/>
            <person name="Kalinowski J."/>
            <person name="Ruckert C."/>
        </authorList>
    </citation>
    <scope>NUCLEOTIDE SEQUENCE</scope>
    <source>
        <strain evidence="3">JCM 4633</strain>
    </source>
</reference>
<dbReference type="GO" id="GO:0031179">
    <property type="term" value="P:peptide modification"/>
    <property type="evidence" value="ECO:0007669"/>
    <property type="project" value="InterPro"/>
</dbReference>
<proteinExistence type="predicted"/>
<protein>
    <submittedName>
        <fullName evidence="3">Serine/threonine protein kinase</fullName>
    </submittedName>
</protein>
<gene>
    <name evidence="3" type="ORF">GCM10010507_09820</name>
</gene>
<dbReference type="SMART" id="SM00220">
    <property type="entry name" value="S_TKc"/>
    <property type="match status" value="1"/>
</dbReference>